<dbReference type="PANTHER" id="PTHR43877">
    <property type="entry name" value="AMINOALKYLPHOSPHONATE N-ACETYLTRANSFERASE-RELATED-RELATED"/>
    <property type="match status" value="1"/>
</dbReference>
<dbReference type="AlphaFoldDB" id="A0A1U7NUJ8"/>
<evidence type="ECO:0000256" key="1">
    <source>
        <dbReference type="ARBA" id="ARBA00022679"/>
    </source>
</evidence>
<dbReference type="EMBL" id="MSTI01000137">
    <property type="protein sequence ID" value="OLV16589.1"/>
    <property type="molecule type" value="Genomic_DNA"/>
</dbReference>
<dbReference type="eggNOG" id="COG0456">
    <property type="taxonomic scope" value="Bacteria"/>
</dbReference>
<evidence type="ECO:0000313" key="5">
    <source>
        <dbReference type="Proteomes" id="UP000186607"/>
    </source>
</evidence>
<dbReference type="InterPro" id="IPR016181">
    <property type="entry name" value="Acyl_CoA_acyltransferase"/>
</dbReference>
<reference evidence="4 5" key="1">
    <citation type="submission" date="2017-01" db="EMBL/GenBank/DDBJ databases">
        <title>Genome Analysis of Deinococcus marmoris KOPRI26562.</title>
        <authorList>
            <person name="Kim J.H."/>
            <person name="Oh H.-M."/>
        </authorList>
    </citation>
    <scope>NUCLEOTIDE SEQUENCE [LARGE SCALE GENOMIC DNA]</scope>
    <source>
        <strain evidence="4 5">KOPRI26562</strain>
    </source>
</reference>
<dbReference type="RefSeq" id="WP_075835279.1">
    <property type="nucleotide sequence ID" value="NZ_MSTI01000137.1"/>
</dbReference>
<dbReference type="Proteomes" id="UP000186607">
    <property type="component" value="Unassembled WGS sequence"/>
</dbReference>
<keyword evidence="1" id="KW-0808">Transferase</keyword>
<dbReference type="InterPro" id="IPR000182">
    <property type="entry name" value="GNAT_dom"/>
</dbReference>
<dbReference type="GO" id="GO:0016747">
    <property type="term" value="F:acyltransferase activity, transferring groups other than amino-acyl groups"/>
    <property type="evidence" value="ECO:0007669"/>
    <property type="project" value="InterPro"/>
</dbReference>
<protein>
    <recommendedName>
        <fullName evidence="3">N-acetyltransferase domain-containing protein</fullName>
    </recommendedName>
</protein>
<dbReference type="Pfam" id="PF00583">
    <property type="entry name" value="Acetyltransf_1"/>
    <property type="match status" value="1"/>
</dbReference>
<keyword evidence="2" id="KW-0012">Acyltransferase</keyword>
<dbReference type="InterPro" id="IPR050832">
    <property type="entry name" value="Bact_Acetyltransf"/>
</dbReference>
<dbReference type="PROSITE" id="PS51186">
    <property type="entry name" value="GNAT"/>
    <property type="match status" value="1"/>
</dbReference>
<dbReference type="SUPFAM" id="SSF55729">
    <property type="entry name" value="Acyl-CoA N-acyltransferases (Nat)"/>
    <property type="match status" value="1"/>
</dbReference>
<sequence>MIRSMQATDIPDVLALLHWMDAAPEREVFAPDSRDPRELHLECEEGLCLVEEDDDGVRAYCALSPFRDGLVLEGPIAEYAGSEGGSMNALLGRAAQHTDGQPVYAFSARDNLPVRTALEKAGFAPLHSTAFYSAPLAQISHGARVPDGMRTTDSLPVAEYRALYRAAEDAWAGRLDWTPEQYAAHFADDTVRLVALWRGNHPVGFAELEFSPDDARADVTYLAVHPAERGQGLGRVLLALAAAEAQSHPELRTLRVRAHDHLHSARALYARMGFTHCRSMVTYLLDGDEEA</sequence>
<gene>
    <name evidence="4" type="ORF">BOO71_0011521</name>
</gene>
<evidence type="ECO:0000256" key="2">
    <source>
        <dbReference type="ARBA" id="ARBA00023315"/>
    </source>
</evidence>
<evidence type="ECO:0000259" key="3">
    <source>
        <dbReference type="PROSITE" id="PS51186"/>
    </source>
</evidence>
<keyword evidence="5" id="KW-1185">Reference proteome</keyword>
<name>A0A1U7NUJ8_9DEIO</name>
<organism evidence="4 5">
    <name type="scientific">Deinococcus marmoris</name>
    <dbReference type="NCBI Taxonomy" id="249408"/>
    <lineage>
        <taxon>Bacteria</taxon>
        <taxon>Thermotogati</taxon>
        <taxon>Deinococcota</taxon>
        <taxon>Deinococci</taxon>
        <taxon>Deinococcales</taxon>
        <taxon>Deinococcaceae</taxon>
        <taxon>Deinococcus</taxon>
    </lineage>
</organism>
<comment type="caution">
    <text evidence="4">The sequence shown here is derived from an EMBL/GenBank/DDBJ whole genome shotgun (WGS) entry which is preliminary data.</text>
</comment>
<dbReference type="OrthoDB" id="58299at2"/>
<evidence type="ECO:0000313" key="4">
    <source>
        <dbReference type="EMBL" id="OLV16589.1"/>
    </source>
</evidence>
<dbReference type="STRING" id="249408.BOO71_0011521"/>
<proteinExistence type="predicted"/>
<feature type="domain" description="N-acetyltransferase" evidence="3">
    <location>
        <begin position="150"/>
        <end position="291"/>
    </location>
</feature>
<accession>A0A1U7NUJ8</accession>
<dbReference type="Gene3D" id="3.40.630.30">
    <property type="match status" value="1"/>
</dbReference>
<dbReference type="CDD" id="cd04301">
    <property type="entry name" value="NAT_SF"/>
    <property type="match status" value="1"/>
</dbReference>